<sequence length="334" mass="36849">MRSAPLHGDSLCDYTTIPSDSFGSGVDRLSAMTEPATRAIIFSNANTYLVTLLSIRPKAVMKFSGLLLALVVLAVCGDIAHARGLYKRCRCGQTCHGLDMHPPQVHSSQVKCTAAGRHPSPGCLSQGSGNTFELAKLRRTKAIRQGDVTPRSPDNRYIAIVFLRVIVYTLYGNETRCSGTYHRGANISSLANEGQEGCERTNPALPGSCLYLRHHTTPVQTRLNEVAHYSVWLDESSKCTELLLVFPSLLEFLHVYWVKTAGRIVFKLDTRIPTGWGDSLGRPPTSETHKKRNKAGAIGNLHTTLTAAPFRLAGRQTKQVFQRQICRDEGQEMR</sequence>
<dbReference type="EMBL" id="JAODUO010000173">
    <property type="protein sequence ID" value="KAK2187227.1"/>
    <property type="molecule type" value="Genomic_DNA"/>
</dbReference>
<dbReference type="AlphaFoldDB" id="A0AAD9P325"/>
<name>A0AAD9P325_RIDPI</name>
<proteinExistence type="predicted"/>
<gene>
    <name evidence="1" type="ORF">NP493_172g00025</name>
</gene>
<protein>
    <submittedName>
        <fullName evidence="1">Uncharacterized protein</fullName>
    </submittedName>
</protein>
<comment type="caution">
    <text evidence="1">The sequence shown here is derived from an EMBL/GenBank/DDBJ whole genome shotgun (WGS) entry which is preliminary data.</text>
</comment>
<organism evidence="1 2">
    <name type="scientific">Ridgeia piscesae</name>
    <name type="common">Tubeworm</name>
    <dbReference type="NCBI Taxonomy" id="27915"/>
    <lineage>
        <taxon>Eukaryota</taxon>
        <taxon>Metazoa</taxon>
        <taxon>Spiralia</taxon>
        <taxon>Lophotrochozoa</taxon>
        <taxon>Annelida</taxon>
        <taxon>Polychaeta</taxon>
        <taxon>Sedentaria</taxon>
        <taxon>Canalipalpata</taxon>
        <taxon>Sabellida</taxon>
        <taxon>Siboglinidae</taxon>
        <taxon>Ridgeia</taxon>
    </lineage>
</organism>
<dbReference type="Proteomes" id="UP001209878">
    <property type="component" value="Unassembled WGS sequence"/>
</dbReference>
<evidence type="ECO:0000313" key="2">
    <source>
        <dbReference type="Proteomes" id="UP001209878"/>
    </source>
</evidence>
<accession>A0AAD9P325</accession>
<reference evidence="1" key="1">
    <citation type="journal article" date="2023" name="Mol. Biol. Evol.">
        <title>Third-Generation Sequencing Reveals the Adaptive Role of the Epigenome in Three Deep-Sea Polychaetes.</title>
        <authorList>
            <person name="Perez M."/>
            <person name="Aroh O."/>
            <person name="Sun Y."/>
            <person name="Lan Y."/>
            <person name="Juniper S.K."/>
            <person name="Young C.R."/>
            <person name="Angers B."/>
            <person name="Qian P.Y."/>
        </authorList>
    </citation>
    <scope>NUCLEOTIDE SEQUENCE</scope>
    <source>
        <strain evidence="1">R07B-5</strain>
    </source>
</reference>
<keyword evidence="2" id="KW-1185">Reference proteome</keyword>
<evidence type="ECO:0000313" key="1">
    <source>
        <dbReference type="EMBL" id="KAK2187227.1"/>
    </source>
</evidence>